<evidence type="ECO:0000313" key="1">
    <source>
        <dbReference type="EMBL" id="GAF84294.1"/>
    </source>
</evidence>
<gene>
    <name evidence="1" type="ORF">S01H1_12120</name>
</gene>
<dbReference type="EMBL" id="BARS01006203">
    <property type="protein sequence ID" value="GAF84294.1"/>
    <property type="molecule type" value="Genomic_DNA"/>
</dbReference>
<reference evidence="1" key="1">
    <citation type="journal article" date="2014" name="Front. Microbiol.">
        <title>High frequency of phylogenetically diverse reductive dehalogenase-homologous genes in deep subseafloor sedimentary metagenomes.</title>
        <authorList>
            <person name="Kawai M."/>
            <person name="Futagami T."/>
            <person name="Toyoda A."/>
            <person name="Takaki Y."/>
            <person name="Nishi S."/>
            <person name="Hori S."/>
            <person name="Arai W."/>
            <person name="Tsubouchi T."/>
            <person name="Morono Y."/>
            <person name="Uchiyama I."/>
            <person name="Ito T."/>
            <person name="Fujiyama A."/>
            <person name="Inagaki F."/>
            <person name="Takami H."/>
        </authorList>
    </citation>
    <scope>NUCLEOTIDE SEQUENCE</scope>
    <source>
        <strain evidence="1">Expedition CK06-06</strain>
    </source>
</reference>
<proteinExistence type="predicted"/>
<organism evidence="1">
    <name type="scientific">marine sediment metagenome</name>
    <dbReference type="NCBI Taxonomy" id="412755"/>
    <lineage>
        <taxon>unclassified sequences</taxon>
        <taxon>metagenomes</taxon>
        <taxon>ecological metagenomes</taxon>
    </lineage>
</organism>
<comment type="caution">
    <text evidence="1">The sequence shown here is derived from an EMBL/GenBank/DDBJ whole genome shotgun (WGS) entry which is preliminary data.</text>
</comment>
<protein>
    <submittedName>
        <fullName evidence="1">Uncharacterized protein</fullName>
    </submittedName>
</protein>
<accession>X0STG9</accession>
<name>X0STG9_9ZZZZ</name>
<sequence length="211" mass="23541">MDTYRNPIYTQTNQGKLIEPSWENNRGILNSHIVHVDSRVRDFPNYLSANNFKFKLPQVYHNVYSIELLHACIPILPAPPLVAANEQYVVLRLTAGSKNLGEGSTAQPTGSTSANYTPVFDDAFAKIPLMDNFGGTPFTFWRKDELRAIHYFQPRASELGEIRIQLLQMPQGLPIGSSPIPYPLPNVALPVLNVPTAANEVTYVFEIVSSN</sequence>
<dbReference type="AlphaFoldDB" id="X0STG9"/>